<feature type="transmembrane region" description="Helical" evidence="9">
    <location>
        <begin position="827"/>
        <end position="852"/>
    </location>
</feature>
<sequence length="1176" mass="132714">MAQGRPTPNAPAPATLHDIKIGGNTVGEAAFTPDVHSGISQRIDSVHGVLQRDPGVCQDEARFESRTQISDHRVSTEHAAPGSEAQTTPFLHKFGLQELLIPRHGLVEPERVFAFPASRVCSWNAPPIQLWESTPTLFLEWSRPFGAFYGHEVYSFTAFQDHYSVHDPEYLEVTFTEQVQLYVLLEAGSKIPKWLPREFRCLPEDVALASRDSFSLRRPEFSLVIWQRNHQCMPGVRYVLGAPQGRQGRGYTYLLAWRKLGEGEEVEEPPRRMSLEYEGPQHYPEGMTGGRCTERPVRAAYQHTESPSEEVMLGEVEGHLLDFVQDSIFIYPAVDMLPSLVELYREFVDCIELPFWVTVDGKKQLLTTVAAAKGSRQALMRLVVEGAEIDATAFRYILEKDDSERGTSGLHNDGYFNVQHFVLSYLVRHRNPVAVAMAFAQELTAQGATSNGGKAKKWRELAIKLRTVAVELLGHLDTSIPRKRAETIHAVLHPKSVMKSISEASPLQVAFDTVDLDFMSAPAIQDLMRKRWIAKGQGEDDDLQNFHPQSRPRNLPTPKAAELVEFRATFQGYFDAPFGVVDILVEWLISKGLLPANVTNFIDDSHFFDSPQRRWVFKLFLESFFLYVYHHVLLMTDEFRLVWQHVVLVLYIAGMVVDEAQELIYQYHGRIMRYYSNGFNVVEALLVAMLVACFGLKLAMWGLPGGQVNPRWKDICTAKELLYSTASILVWARTLQYLIPLHEGFGSLLMVISQMIREMLKFALPGVVLMFGVAFSFFSVFRSHTSIPELSTFPLVLVQLFRTFVGETMFELMDKEHNQLYNLYGNILAMLFTLMATVVMANLLIALMTYHYKPEQFAKQSRFQAAEQLRHYEYMVERHLLGAPFSLPLLLLSWLPIGILRKRSSLKEEGQPTGFNALPHLVYQLTVHPILLVLIWAVHVAMTPWCIVYLPFCEYRYMTRDSMPTPAAQEQNWIRALARRLGWLPFPAWCLATLPFWLVFGLAYYAVELAVVVPVIGIRLYADKVAGIILSILDGWELGRISTICKRDNRKPAVPSDGSSKLSTDPSGSHSGSVSVPVPAVFDDYIPGHDARRHGPERTRWRVSPSASLAEEPAVPSDGSSKLSTDPSGSHSGSVSVPVPAVFDDYIPGHDARRHGPERTRWRVSPSASLAEEVCL</sequence>
<evidence type="ECO:0000256" key="7">
    <source>
        <dbReference type="ARBA" id="ARBA00023303"/>
    </source>
</evidence>
<feature type="region of interest" description="Disordered" evidence="8">
    <location>
        <begin position="1088"/>
        <end position="1138"/>
    </location>
</feature>
<dbReference type="GO" id="GO:0015279">
    <property type="term" value="F:store-operated calcium channel activity"/>
    <property type="evidence" value="ECO:0007669"/>
    <property type="project" value="TreeGrafter"/>
</dbReference>
<keyword evidence="7" id="KW-0407">Ion channel</keyword>
<evidence type="ECO:0000256" key="8">
    <source>
        <dbReference type="SAM" id="MobiDB-lite"/>
    </source>
</evidence>
<keyword evidence="5" id="KW-0406">Ion transport</keyword>
<keyword evidence="12" id="KW-1185">Reference proteome</keyword>
<evidence type="ECO:0000259" key="10">
    <source>
        <dbReference type="Pfam" id="PF00520"/>
    </source>
</evidence>
<feature type="transmembrane region" description="Helical" evidence="9">
    <location>
        <begin position="880"/>
        <end position="900"/>
    </location>
</feature>
<comment type="caution">
    <text evidence="11">The sequence shown here is derived from an EMBL/GenBank/DDBJ whole genome shotgun (WGS) entry which is preliminary data.</text>
</comment>
<evidence type="ECO:0000256" key="4">
    <source>
        <dbReference type="ARBA" id="ARBA00022989"/>
    </source>
</evidence>
<dbReference type="Proteomes" id="UP001054857">
    <property type="component" value="Unassembled WGS sequence"/>
</dbReference>
<evidence type="ECO:0000313" key="12">
    <source>
        <dbReference type="Proteomes" id="UP001054857"/>
    </source>
</evidence>
<evidence type="ECO:0000256" key="5">
    <source>
        <dbReference type="ARBA" id="ARBA00023065"/>
    </source>
</evidence>
<accession>A0AAD3E3V3</accession>
<dbReference type="PANTHER" id="PTHR10117:SF54">
    <property type="entry name" value="TRANSIENT RECEPTOR POTENTIAL-GAMMA PROTEIN"/>
    <property type="match status" value="1"/>
</dbReference>
<feature type="transmembrane region" description="Helical" evidence="9">
    <location>
        <begin position="930"/>
        <end position="952"/>
    </location>
</feature>
<evidence type="ECO:0000256" key="1">
    <source>
        <dbReference type="ARBA" id="ARBA00004141"/>
    </source>
</evidence>
<keyword evidence="2" id="KW-0813">Transport</keyword>
<evidence type="ECO:0000256" key="6">
    <source>
        <dbReference type="ARBA" id="ARBA00023136"/>
    </source>
</evidence>
<dbReference type="AlphaFoldDB" id="A0AAD3E3V3"/>
<feature type="compositionally biased region" description="Basic and acidic residues" evidence="8">
    <location>
        <begin position="1088"/>
        <end position="1100"/>
    </location>
</feature>
<feature type="transmembrane region" description="Helical" evidence="9">
    <location>
        <begin position="678"/>
        <end position="701"/>
    </location>
</feature>
<evidence type="ECO:0000256" key="9">
    <source>
        <dbReference type="SAM" id="Phobius"/>
    </source>
</evidence>
<feature type="domain" description="Ion transport" evidence="10">
    <location>
        <begin position="622"/>
        <end position="852"/>
    </location>
</feature>
<feature type="transmembrane region" description="Helical" evidence="9">
    <location>
        <begin position="721"/>
        <end position="741"/>
    </location>
</feature>
<evidence type="ECO:0000256" key="3">
    <source>
        <dbReference type="ARBA" id="ARBA00022692"/>
    </source>
</evidence>
<dbReference type="EMBL" id="BMAR01000042">
    <property type="protein sequence ID" value="GFR50896.1"/>
    <property type="molecule type" value="Genomic_DNA"/>
</dbReference>
<dbReference type="GO" id="GO:0034703">
    <property type="term" value="C:cation channel complex"/>
    <property type="evidence" value="ECO:0007669"/>
    <property type="project" value="TreeGrafter"/>
</dbReference>
<evidence type="ECO:0000313" key="11">
    <source>
        <dbReference type="EMBL" id="GFR50896.1"/>
    </source>
</evidence>
<proteinExistence type="predicted"/>
<comment type="subcellular location">
    <subcellularLocation>
        <location evidence="1">Membrane</location>
        <topology evidence="1">Multi-pass membrane protein</topology>
    </subcellularLocation>
</comment>
<protein>
    <recommendedName>
        <fullName evidence="10">Ion transport domain-containing protein</fullName>
    </recommendedName>
</protein>
<feature type="compositionally biased region" description="Basic and acidic residues" evidence="8">
    <location>
        <begin position="65"/>
        <end position="76"/>
    </location>
</feature>
<organism evidence="11 12">
    <name type="scientific">Astrephomene gubernaculifera</name>
    <dbReference type="NCBI Taxonomy" id="47775"/>
    <lineage>
        <taxon>Eukaryota</taxon>
        <taxon>Viridiplantae</taxon>
        <taxon>Chlorophyta</taxon>
        <taxon>core chlorophytes</taxon>
        <taxon>Chlorophyceae</taxon>
        <taxon>CS clade</taxon>
        <taxon>Chlamydomonadales</taxon>
        <taxon>Astrephomenaceae</taxon>
        <taxon>Astrephomene</taxon>
    </lineage>
</organism>
<name>A0AAD3E3V3_9CHLO</name>
<dbReference type="InterPro" id="IPR005821">
    <property type="entry name" value="Ion_trans_dom"/>
</dbReference>
<reference evidence="11 12" key="1">
    <citation type="journal article" date="2021" name="Sci. Rep.">
        <title>Genome sequencing of the multicellular alga Astrephomene provides insights into convergent evolution of germ-soma differentiation.</title>
        <authorList>
            <person name="Yamashita S."/>
            <person name="Yamamoto K."/>
            <person name="Matsuzaki R."/>
            <person name="Suzuki S."/>
            <person name="Yamaguchi H."/>
            <person name="Hirooka S."/>
            <person name="Minakuchi Y."/>
            <person name="Miyagishima S."/>
            <person name="Kawachi M."/>
            <person name="Toyoda A."/>
            <person name="Nozaki H."/>
        </authorList>
    </citation>
    <scope>NUCLEOTIDE SEQUENCE [LARGE SCALE GENOMIC DNA]</scope>
    <source>
        <strain evidence="11 12">NIES-4017</strain>
    </source>
</reference>
<feature type="compositionally biased region" description="Low complexity" evidence="8">
    <location>
        <begin position="1066"/>
        <end position="1076"/>
    </location>
</feature>
<feature type="region of interest" description="Disordered" evidence="8">
    <location>
        <begin position="1049"/>
        <end position="1076"/>
    </location>
</feature>
<feature type="transmembrane region" description="Helical" evidence="9">
    <location>
        <begin position="1004"/>
        <end position="1022"/>
    </location>
</feature>
<gene>
    <name evidence="11" type="ORF">Agub_g13134</name>
</gene>
<feature type="transmembrane region" description="Helical" evidence="9">
    <location>
        <begin position="762"/>
        <end position="781"/>
    </location>
</feature>
<keyword evidence="4 9" id="KW-1133">Transmembrane helix</keyword>
<dbReference type="GO" id="GO:0005886">
    <property type="term" value="C:plasma membrane"/>
    <property type="evidence" value="ECO:0007669"/>
    <property type="project" value="TreeGrafter"/>
</dbReference>
<dbReference type="Pfam" id="PF00520">
    <property type="entry name" value="Ion_trans"/>
    <property type="match status" value="1"/>
</dbReference>
<dbReference type="GO" id="GO:0051480">
    <property type="term" value="P:regulation of cytosolic calcium ion concentration"/>
    <property type="evidence" value="ECO:0007669"/>
    <property type="project" value="TreeGrafter"/>
</dbReference>
<dbReference type="InterPro" id="IPR002153">
    <property type="entry name" value="TRPC_channel"/>
</dbReference>
<dbReference type="GO" id="GO:0070679">
    <property type="term" value="F:inositol 1,4,5 trisphosphate binding"/>
    <property type="evidence" value="ECO:0007669"/>
    <property type="project" value="TreeGrafter"/>
</dbReference>
<keyword evidence="3 9" id="KW-0812">Transmembrane</keyword>
<feature type="region of interest" description="Disordered" evidence="8">
    <location>
        <begin position="65"/>
        <end position="84"/>
    </location>
</feature>
<keyword evidence="6 9" id="KW-0472">Membrane</keyword>
<feature type="compositionally biased region" description="Low complexity" evidence="8">
    <location>
        <begin position="1127"/>
        <end position="1138"/>
    </location>
</feature>
<dbReference type="PANTHER" id="PTHR10117">
    <property type="entry name" value="TRANSIENT RECEPTOR POTENTIAL CHANNEL"/>
    <property type="match status" value="1"/>
</dbReference>
<feature type="transmembrane region" description="Helical" evidence="9">
    <location>
        <begin position="641"/>
        <end position="657"/>
    </location>
</feature>
<evidence type="ECO:0000256" key="2">
    <source>
        <dbReference type="ARBA" id="ARBA00022448"/>
    </source>
</evidence>